<protein>
    <submittedName>
        <fullName evidence="2">Uncharacterized protein</fullName>
    </submittedName>
</protein>
<dbReference type="KEGG" id="mcg:GL4_2025"/>
<sequence>MFSQHSAWATGIYVVGMVGGLLMLFKGDPTLSLGALCAALTFGDLRIDWKRARTH</sequence>
<reference evidence="2 3" key="1">
    <citation type="submission" date="2014-09" db="EMBL/GenBank/DDBJ databases">
        <title>Genome sequencing of Methyloceanibacter caenitepidi Gela4.</title>
        <authorList>
            <person name="Takeuchi M."/>
            <person name="Susumu S."/>
            <person name="Kamagata Y."/>
            <person name="Oshima K."/>
            <person name="Hattori M."/>
            <person name="Iwasaki W."/>
        </authorList>
    </citation>
    <scope>NUCLEOTIDE SEQUENCE [LARGE SCALE GENOMIC DNA]</scope>
    <source>
        <strain evidence="2 3">Gela4</strain>
    </source>
</reference>
<keyword evidence="1" id="KW-1133">Transmembrane helix</keyword>
<keyword evidence="3" id="KW-1185">Reference proteome</keyword>
<dbReference type="HOGENOM" id="CLU_3027063_0_0_5"/>
<proteinExistence type="predicted"/>
<name>A0A0A8K4K7_9HYPH</name>
<dbReference type="AlphaFoldDB" id="A0A0A8K4K7"/>
<dbReference type="RefSeq" id="WP_156137507.1">
    <property type="nucleotide sequence ID" value="NZ_AP014648.1"/>
</dbReference>
<evidence type="ECO:0000256" key="1">
    <source>
        <dbReference type="SAM" id="Phobius"/>
    </source>
</evidence>
<dbReference type="Proteomes" id="UP000031643">
    <property type="component" value="Chromosome"/>
</dbReference>
<accession>A0A0A8K4K7</accession>
<dbReference type="EMBL" id="AP014648">
    <property type="protein sequence ID" value="BAQ17472.1"/>
    <property type="molecule type" value="Genomic_DNA"/>
</dbReference>
<evidence type="ECO:0000313" key="2">
    <source>
        <dbReference type="EMBL" id="BAQ17472.1"/>
    </source>
</evidence>
<keyword evidence="1" id="KW-0472">Membrane</keyword>
<evidence type="ECO:0000313" key="3">
    <source>
        <dbReference type="Proteomes" id="UP000031643"/>
    </source>
</evidence>
<organism evidence="2 3">
    <name type="scientific">Methyloceanibacter caenitepidi</name>
    <dbReference type="NCBI Taxonomy" id="1384459"/>
    <lineage>
        <taxon>Bacteria</taxon>
        <taxon>Pseudomonadati</taxon>
        <taxon>Pseudomonadota</taxon>
        <taxon>Alphaproteobacteria</taxon>
        <taxon>Hyphomicrobiales</taxon>
        <taxon>Hyphomicrobiaceae</taxon>
        <taxon>Methyloceanibacter</taxon>
    </lineage>
</organism>
<gene>
    <name evidence="2" type="ORF">GL4_2025</name>
</gene>
<feature type="transmembrane region" description="Helical" evidence="1">
    <location>
        <begin position="7"/>
        <end position="25"/>
    </location>
</feature>
<keyword evidence="1" id="KW-0812">Transmembrane</keyword>
<dbReference type="STRING" id="1384459.GL4_2025"/>